<protein>
    <submittedName>
        <fullName evidence="1">Uncharacterized protein</fullName>
    </submittedName>
</protein>
<keyword evidence="2" id="KW-1185">Reference proteome</keyword>
<reference evidence="1 2" key="1">
    <citation type="journal article" date="2023" name="Sci. Data">
        <title>Genome assembly of the Korean intertidal mud-creeper Batillaria attramentaria.</title>
        <authorList>
            <person name="Patra A.K."/>
            <person name="Ho P.T."/>
            <person name="Jun S."/>
            <person name="Lee S.J."/>
            <person name="Kim Y."/>
            <person name="Won Y.J."/>
        </authorList>
    </citation>
    <scope>NUCLEOTIDE SEQUENCE [LARGE SCALE GENOMIC DNA]</scope>
    <source>
        <strain evidence="1">Wonlab-2016</strain>
    </source>
</reference>
<dbReference type="Proteomes" id="UP001519460">
    <property type="component" value="Unassembled WGS sequence"/>
</dbReference>
<evidence type="ECO:0000313" key="1">
    <source>
        <dbReference type="EMBL" id="KAK7495952.1"/>
    </source>
</evidence>
<sequence>MLMTNSHPVNAAIDYMQVFAGELKVTLKHFQSRHDISGLWTQISKPVSRLFHPPYAERRPVNLNSITGVTDTSPLSQFDFLIKTLIQYVCHAGRSTAVFGT</sequence>
<comment type="caution">
    <text evidence="1">The sequence shown here is derived from an EMBL/GenBank/DDBJ whole genome shotgun (WGS) entry which is preliminary data.</text>
</comment>
<organism evidence="1 2">
    <name type="scientific">Batillaria attramentaria</name>
    <dbReference type="NCBI Taxonomy" id="370345"/>
    <lineage>
        <taxon>Eukaryota</taxon>
        <taxon>Metazoa</taxon>
        <taxon>Spiralia</taxon>
        <taxon>Lophotrochozoa</taxon>
        <taxon>Mollusca</taxon>
        <taxon>Gastropoda</taxon>
        <taxon>Caenogastropoda</taxon>
        <taxon>Sorbeoconcha</taxon>
        <taxon>Cerithioidea</taxon>
        <taxon>Batillariidae</taxon>
        <taxon>Batillaria</taxon>
    </lineage>
</organism>
<gene>
    <name evidence="1" type="ORF">BaRGS_00012653</name>
</gene>
<name>A0ABD0L980_9CAEN</name>
<dbReference type="AlphaFoldDB" id="A0ABD0L980"/>
<accession>A0ABD0L980</accession>
<proteinExistence type="predicted"/>
<dbReference type="EMBL" id="JACVVK020000070">
    <property type="protein sequence ID" value="KAK7495952.1"/>
    <property type="molecule type" value="Genomic_DNA"/>
</dbReference>
<evidence type="ECO:0000313" key="2">
    <source>
        <dbReference type="Proteomes" id="UP001519460"/>
    </source>
</evidence>